<comment type="caution">
    <text evidence="2">The sequence shown here is derived from an EMBL/GenBank/DDBJ whole genome shotgun (WGS) entry which is preliminary data.</text>
</comment>
<feature type="compositionally biased region" description="Basic and acidic residues" evidence="1">
    <location>
        <begin position="56"/>
        <end position="82"/>
    </location>
</feature>
<feature type="compositionally biased region" description="Basic residues" evidence="1">
    <location>
        <begin position="1"/>
        <end position="11"/>
    </location>
</feature>
<feature type="region of interest" description="Disordered" evidence="1">
    <location>
        <begin position="1"/>
        <end position="35"/>
    </location>
</feature>
<feature type="region of interest" description="Disordered" evidence="1">
    <location>
        <begin position="48"/>
        <end position="93"/>
    </location>
</feature>
<evidence type="ECO:0000313" key="2">
    <source>
        <dbReference type="EMBL" id="GFF41593.1"/>
    </source>
</evidence>
<organism evidence="2 3">
    <name type="scientific">Aspergillus udagawae</name>
    <dbReference type="NCBI Taxonomy" id="91492"/>
    <lineage>
        <taxon>Eukaryota</taxon>
        <taxon>Fungi</taxon>
        <taxon>Dikarya</taxon>
        <taxon>Ascomycota</taxon>
        <taxon>Pezizomycotina</taxon>
        <taxon>Eurotiomycetes</taxon>
        <taxon>Eurotiomycetidae</taxon>
        <taxon>Eurotiales</taxon>
        <taxon>Aspergillaceae</taxon>
        <taxon>Aspergillus</taxon>
        <taxon>Aspergillus subgen. Fumigati</taxon>
    </lineage>
</organism>
<dbReference type="EMBL" id="BLKC01000045">
    <property type="protein sequence ID" value="GFF41593.1"/>
    <property type="molecule type" value="Genomic_DNA"/>
</dbReference>
<dbReference type="AlphaFoldDB" id="A0A8H3P4T8"/>
<feature type="compositionally biased region" description="Polar residues" evidence="1">
    <location>
        <begin position="12"/>
        <end position="26"/>
    </location>
</feature>
<sequence length="135" mass="15216">MLRSQGRRKCNKSNGQSKNDKNSQIASKRKDTARWIKTRHWRAGSICLKSGLDGGRQQEHGTANDHQVDSPEVRRVSDESKKVTNRRMQHSSTNFIHQRRCTVAGIEGGGGCKHRVAVRLLGATMRGRKILIKTE</sequence>
<reference evidence="2 3" key="1">
    <citation type="submission" date="2020-01" db="EMBL/GenBank/DDBJ databases">
        <title>Draft genome sequence of Aspergillus udagawae IFM 46972.</title>
        <authorList>
            <person name="Takahashi H."/>
            <person name="Yaguchi T."/>
        </authorList>
    </citation>
    <scope>NUCLEOTIDE SEQUENCE [LARGE SCALE GENOMIC DNA]</scope>
    <source>
        <strain evidence="2 3">IFM 46972</strain>
    </source>
</reference>
<evidence type="ECO:0000313" key="3">
    <source>
        <dbReference type="Proteomes" id="UP000465221"/>
    </source>
</evidence>
<protein>
    <submittedName>
        <fullName evidence="2">Uncharacterized protein</fullName>
    </submittedName>
</protein>
<proteinExistence type="predicted"/>
<evidence type="ECO:0000256" key="1">
    <source>
        <dbReference type="SAM" id="MobiDB-lite"/>
    </source>
</evidence>
<name>A0A8H3P4T8_9EURO</name>
<gene>
    <name evidence="2" type="ORF">IFM46972_06598</name>
</gene>
<accession>A0A8H3P4T8</accession>
<dbReference type="Proteomes" id="UP000465221">
    <property type="component" value="Unassembled WGS sequence"/>
</dbReference>